<keyword evidence="1" id="KW-0812">Transmembrane</keyword>
<comment type="caution">
    <text evidence="2">The sequence shown here is derived from an EMBL/GenBank/DDBJ whole genome shotgun (WGS) entry which is preliminary data.</text>
</comment>
<protein>
    <recommendedName>
        <fullName evidence="4">DUF3021 domain-containing protein</fullName>
    </recommendedName>
</protein>
<evidence type="ECO:0000313" key="2">
    <source>
        <dbReference type="EMBL" id="PYE47808.1"/>
    </source>
</evidence>
<keyword evidence="1" id="KW-0472">Membrane</keyword>
<feature type="transmembrane region" description="Helical" evidence="1">
    <location>
        <begin position="69"/>
        <end position="91"/>
    </location>
</feature>
<sequence length="137" mass="15973">MMIKQLQHSFFQVFTATTLWVTLLLTLFYHDQSIQMGYLWNVAGISLIAAVLFGGMYNALWNHFTLKPIWNIIISSTCNIIGGMAILWLFSSKMFEWIAPWFPAMWLLSIVLHVIAFYFYAKIDSRKKAEELNDILK</sequence>
<proteinExistence type="predicted"/>
<evidence type="ECO:0008006" key="4">
    <source>
        <dbReference type="Google" id="ProtNLM"/>
    </source>
</evidence>
<name>A0A2V4VGE6_PAEBA</name>
<evidence type="ECO:0000256" key="1">
    <source>
        <dbReference type="SAM" id="Phobius"/>
    </source>
</evidence>
<organism evidence="2 3">
    <name type="scientific">Paenibacillus barcinonensis</name>
    <dbReference type="NCBI Taxonomy" id="198119"/>
    <lineage>
        <taxon>Bacteria</taxon>
        <taxon>Bacillati</taxon>
        <taxon>Bacillota</taxon>
        <taxon>Bacilli</taxon>
        <taxon>Bacillales</taxon>
        <taxon>Paenibacillaceae</taxon>
        <taxon>Paenibacillus</taxon>
    </lineage>
</organism>
<evidence type="ECO:0000313" key="3">
    <source>
        <dbReference type="Proteomes" id="UP000247790"/>
    </source>
</evidence>
<feature type="transmembrane region" description="Helical" evidence="1">
    <location>
        <begin position="97"/>
        <end position="120"/>
    </location>
</feature>
<feature type="transmembrane region" description="Helical" evidence="1">
    <location>
        <begin position="36"/>
        <end position="57"/>
    </location>
</feature>
<dbReference type="Proteomes" id="UP000247790">
    <property type="component" value="Unassembled WGS sequence"/>
</dbReference>
<dbReference type="AlphaFoldDB" id="A0A2V4VGE6"/>
<keyword evidence="1" id="KW-1133">Transmembrane helix</keyword>
<dbReference type="RefSeq" id="WP_244964897.1">
    <property type="nucleotide sequence ID" value="NZ_CP054614.1"/>
</dbReference>
<gene>
    <name evidence="2" type="ORF">DFQ00_111107</name>
</gene>
<feature type="transmembrane region" description="Helical" evidence="1">
    <location>
        <begin position="9"/>
        <end position="30"/>
    </location>
</feature>
<reference evidence="2 3" key="1">
    <citation type="submission" date="2018-06" db="EMBL/GenBank/DDBJ databases">
        <title>Genomic Encyclopedia of Type Strains, Phase III (KMG-III): the genomes of soil and plant-associated and newly described type strains.</title>
        <authorList>
            <person name="Whitman W."/>
        </authorList>
    </citation>
    <scope>NUCLEOTIDE SEQUENCE [LARGE SCALE GENOMIC DNA]</scope>
    <source>
        <strain evidence="2 3">CECT 7022</strain>
    </source>
</reference>
<accession>A0A2V4VGE6</accession>
<dbReference type="EMBL" id="QJSW01000011">
    <property type="protein sequence ID" value="PYE47808.1"/>
    <property type="molecule type" value="Genomic_DNA"/>
</dbReference>